<feature type="transmembrane region" description="Helical" evidence="1">
    <location>
        <begin position="32"/>
        <end position="54"/>
    </location>
</feature>
<dbReference type="PANTHER" id="PTHR23409:SF18">
    <property type="entry name" value="RIBONUCLEOSIDE-DIPHOSPHATE REDUCTASE SUBUNIT M2"/>
    <property type="match status" value="1"/>
</dbReference>
<dbReference type="InterPro" id="IPR000358">
    <property type="entry name" value="RNR_small_fam"/>
</dbReference>
<comment type="caution">
    <text evidence="2">The sequence shown here is derived from an EMBL/GenBank/DDBJ whole genome shotgun (WGS) entry which is preliminary data.</text>
</comment>
<evidence type="ECO:0000313" key="3">
    <source>
        <dbReference type="Proteomes" id="UP001217089"/>
    </source>
</evidence>
<dbReference type="PANTHER" id="PTHR23409">
    <property type="entry name" value="RIBONUCLEOSIDE-DIPHOSPHATE REDUCTASE SMALL CHAIN"/>
    <property type="match status" value="1"/>
</dbReference>
<dbReference type="Proteomes" id="UP001217089">
    <property type="component" value="Unassembled WGS sequence"/>
</dbReference>
<dbReference type="EMBL" id="JARBDR010000793">
    <property type="protein sequence ID" value="KAJ8307051.1"/>
    <property type="molecule type" value="Genomic_DNA"/>
</dbReference>
<dbReference type="Gene3D" id="1.10.620.20">
    <property type="entry name" value="Ribonucleotide Reductase, subunit A"/>
    <property type="match status" value="1"/>
</dbReference>
<protein>
    <submittedName>
        <fullName evidence="2">Uncharacterized protein</fullName>
    </submittedName>
</protein>
<organism evidence="2 3">
    <name type="scientific">Tegillarca granosa</name>
    <name type="common">Malaysian cockle</name>
    <name type="synonym">Anadara granosa</name>
    <dbReference type="NCBI Taxonomy" id="220873"/>
    <lineage>
        <taxon>Eukaryota</taxon>
        <taxon>Metazoa</taxon>
        <taxon>Spiralia</taxon>
        <taxon>Lophotrochozoa</taxon>
        <taxon>Mollusca</taxon>
        <taxon>Bivalvia</taxon>
        <taxon>Autobranchia</taxon>
        <taxon>Pteriomorphia</taxon>
        <taxon>Arcoida</taxon>
        <taxon>Arcoidea</taxon>
        <taxon>Arcidae</taxon>
        <taxon>Tegillarca</taxon>
    </lineage>
</organism>
<dbReference type="InterPro" id="IPR012348">
    <property type="entry name" value="RNR-like"/>
</dbReference>
<proteinExistence type="predicted"/>
<gene>
    <name evidence="2" type="ORF">KUTeg_015135</name>
</gene>
<reference evidence="2 3" key="1">
    <citation type="submission" date="2022-12" db="EMBL/GenBank/DDBJ databases">
        <title>Chromosome-level genome of Tegillarca granosa.</title>
        <authorList>
            <person name="Kim J."/>
        </authorList>
    </citation>
    <scope>NUCLEOTIDE SEQUENCE [LARGE SCALE GENOMIC DNA]</scope>
    <source>
        <strain evidence="2">Teg-2019</strain>
        <tissue evidence="2">Adductor muscle</tissue>
    </source>
</reference>
<sequence length="202" mass="23020">MFKAAGNMRAVQLKVDWVKKWLHKSVGIAQNLAAFAIVECMMFPVIFAIIYWMVSEKNIPLDGFFLGNQFIARDEGIHGDVGVLIYTEFLTNVVKLPQDLVYEMISGAVEVEEEFVKEAFDGNKLPGMTADKLIQYSKFLADRTLEQLGYEPLYSVESPFTFMKNQGMCGRTDYFSKRVSEYRFDTHDGQDSSSFSIINDDI</sequence>
<evidence type="ECO:0000256" key="1">
    <source>
        <dbReference type="SAM" id="Phobius"/>
    </source>
</evidence>
<dbReference type="Pfam" id="PF00268">
    <property type="entry name" value="Ribonuc_red_sm"/>
    <property type="match status" value="1"/>
</dbReference>
<dbReference type="SUPFAM" id="SSF47240">
    <property type="entry name" value="Ferritin-like"/>
    <property type="match status" value="1"/>
</dbReference>
<dbReference type="InterPro" id="IPR009078">
    <property type="entry name" value="Ferritin-like_SF"/>
</dbReference>
<name>A0ABQ9ERP8_TEGGR</name>
<keyword evidence="1" id="KW-0812">Transmembrane</keyword>
<evidence type="ECO:0000313" key="2">
    <source>
        <dbReference type="EMBL" id="KAJ8307051.1"/>
    </source>
</evidence>
<keyword evidence="3" id="KW-1185">Reference proteome</keyword>
<keyword evidence="1" id="KW-0472">Membrane</keyword>
<accession>A0ABQ9ERP8</accession>
<keyword evidence="1" id="KW-1133">Transmembrane helix</keyword>